<dbReference type="PANTHER" id="PTHR10634:SF91">
    <property type="entry name" value="AN1-TYPE DOMAIN-CONTAINING PROTEIN"/>
    <property type="match status" value="1"/>
</dbReference>
<evidence type="ECO:0000256" key="7">
    <source>
        <dbReference type="SAM" id="MobiDB-lite"/>
    </source>
</evidence>
<keyword evidence="10" id="KW-1185">Reference proteome</keyword>
<evidence type="ECO:0000256" key="3">
    <source>
        <dbReference type="ARBA" id="ARBA00022771"/>
    </source>
</evidence>
<dbReference type="Gene3D" id="4.10.1110.10">
    <property type="entry name" value="AN1-like Zinc finger"/>
    <property type="match status" value="1"/>
</dbReference>
<keyword evidence="5" id="KW-0346">Stress response</keyword>
<dbReference type="SUPFAM" id="SSF118310">
    <property type="entry name" value="AN1-like Zinc finger"/>
    <property type="match status" value="1"/>
</dbReference>
<organism evidence="9 10">
    <name type="scientific">Dichanthelium oligosanthes</name>
    <dbReference type="NCBI Taxonomy" id="888268"/>
    <lineage>
        <taxon>Eukaryota</taxon>
        <taxon>Viridiplantae</taxon>
        <taxon>Streptophyta</taxon>
        <taxon>Embryophyta</taxon>
        <taxon>Tracheophyta</taxon>
        <taxon>Spermatophyta</taxon>
        <taxon>Magnoliopsida</taxon>
        <taxon>Liliopsida</taxon>
        <taxon>Poales</taxon>
        <taxon>Poaceae</taxon>
        <taxon>PACMAD clade</taxon>
        <taxon>Panicoideae</taxon>
        <taxon>Panicodae</taxon>
        <taxon>Paniceae</taxon>
        <taxon>Dichantheliinae</taxon>
        <taxon>Dichanthelium</taxon>
    </lineage>
</organism>
<dbReference type="Proteomes" id="UP000095767">
    <property type="component" value="Unassembled WGS sequence"/>
</dbReference>
<dbReference type="GO" id="GO:0008270">
    <property type="term" value="F:zinc ion binding"/>
    <property type="evidence" value="ECO:0007669"/>
    <property type="project" value="UniProtKB-KW"/>
</dbReference>
<dbReference type="SMART" id="SM00154">
    <property type="entry name" value="ZnF_AN1"/>
    <property type="match status" value="1"/>
</dbReference>
<evidence type="ECO:0000256" key="5">
    <source>
        <dbReference type="ARBA" id="ARBA00023016"/>
    </source>
</evidence>
<sequence length="155" mass="15603">MSSFQQQGSYKNHCPVNGAEPSANSSTAAAAAVASRPAVAATPIGTTASSPSAEPAAGVSFAPATKATSAAVAESPAVPSSSGPAAAKKVQPTRCAACYKKVGLLGFVCRCTKTFCGIHRYAEEHGCSFDFRGAGRDAIARNNPLVQGEKLSGKI</sequence>
<feature type="compositionally biased region" description="Polar residues" evidence="7">
    <location>
        <begin position="1"/>
        <end position="10"/>
    </location>
</feature>
<keyword evidence="3 6" id="KW-0863">Zinc-finger</keyword>
<accession>A0A1E5UWW6</accession>
<reference evidence="9 10" key="1">
    <citation type="submission" date="2016-09" db="EMBL/GenBank/DDBJ databases">
        <title>The draft genome of Dichanthelium oligosanthes: A C3 panicoid grass species.</title>
        <authorList>
            <person name="Studer A.J."/>
            <person name="Schnable J.C."/>
            <person name="Brutnell T.P."/>
        </authorList>
    </citation>
    <scope>NUCLEOTIDE SEQUENCE [LARGE SCALE GENOMIC DNA]</scope>
    <source>
        <strain evidence="10">cv. Kellogg 1175</strain>
        <tissue evidence="9">Leaf</tissue>
    </source>
</reference>
<feature type="region of interest" description="Disordered" evidence="7">
    <location>
        <begin position="1"/>
        <end position="27"/>
    </location>
</feature>
<evidence type="ECO:0000313" key="10">
    <source>
        <dbReference type="Proteomes" id="UP000095767"/>
    </source>
</evidence>
<dbReference type="InterPro" id="IPR050652">
    <property type="entry name" value="AN1_A20_ZnFinger"/>
</dbReference>
<evidence type="ECO:0000256" key="1">
    <source>
        <dbReference type="ARBA" id="ARBA00003732"/>
    </source>
</evidence>
<dbReference type="InterPro" id="IPR000058">
    <property type="entry name" value="Znf_AN1"/>
</dbReference>
<dbReference type="AlphaFoldDB" id="A0A1E5UWW6"/>
<evidence type="ECO:0000313" key="9">
    <source>
        <dbReference type="EMBL" id="OEL17294.1"/>
    </source>
</evidence>
<keyword evidence="4" id="KW-0862">Zinc</keyword>
<evidence type="ECO:0000259" key="8">
    <source>
        <dbReference type="PROSITE" id="PS51039"/>
    </source>
</evidence>
<proteinExistence type="predicted"/>
<dbReference type="OrthoDB" id="428577at2759"/>
<dbReference type="Pfam" id="PF01428">
    <property type="entry name" value="zf-AN1"/>
    <property type="match status" value="1"/>
</dbReference>
<comment type="caution">
    <text evidence="9">The sequence shown here is derived from an EMBL/GenBank/DDBJ whole genome shotgun (WGS) entry which is preliminary data.</text>
</comment>
<protein>
    <recommendedName>
        <fullName evidence="8">AN1-type domain-containing protein</fullName>
    </recommendedName>
</protein>
<dbReference type="PANTHER" id="PTHR10634">
    <property type="entry name" value="AN1-TYPE ZINC FINGER PROTEIN"/>
    <property type="match status" value="1"/>
</dbReference>
<dbReference type="STRING" id="888268.A0A1E5UWW6"/>
<dbReference type="InterPro" id="IPR035896">
    <property type="entry name" value="AN1-like_Znf"/>
</dbReference>
<comment type="function">
    <text evidence="1">May be involved in environmental stress response.</text>
</comment>
<dbReference type="FunFam" id="4.10.1110.10:FF:000001">
    <property type="entry name" value="Zinc finger AN1-type containing 6"/>
    <property type="match status" value="1"/>
</dbReference>
<feature type="domain" description="AN1-type" evidence="8">
    <location>
        <begin position="89"/>
        <end position="135"/>
    </location>
</feature>
<gene>
    <name evidence="9" type="ORF">BAE44_0021691</name>
</gene>
<name>A0A1E5UWW6_9POAL</name>
<keyword evidence="2" id="KW-0479">Metal-binding</keyword>
<evidence type="ECO:0000256" key="2">
    <source>
        <dbReference type="ARBA" id="ARBA00022723"/>
    </source>
</evidence>
<dbReference type="EMBL" id="LWDX02060322">
    <property type="protein sequence ID" value="OEL17294.1"/>
    <property type="molecule type" value="Genomic_DNA"/>
</dbReference>
<evidence type="ECO:0000256" key="6">
    <source>
        <dbReference type="PROSITE-ProRule" id="PRU00449"/>
    </source>
</evidence>
<evidence type="ECO:0000256" key="4">
    <source>
        <dbReference type="ARBA" id="ARBA00022833"/>
    </source>
</evidence>
<dbReference type="PROSITE" id="PS51039">
    <property type="entry name" value="ZF_AN1"/>
    <property type="match status" value="1"/>
</dbReference>